<keyword evidence="4" id="KW-1185">Reference proteome</keyword>
<dbReference type="OrthoDB" id="5300823at2759"/>
<dbReference type="Proteomes" id="UP000007322">
    <property type="component" value="Chromosome 1"/>
</dbReference>
<dbReference type="EMBL" id="CP003002">
    <property type="protein sequence ID" value="AEO54610.1"/>
    <property type="molecule type" value="Genomic_DNA"/>
</dbReference>
<dbReference type="VEuPathDB" id="FungiDB:MYCTH_2123512"/>
<dbReference type="HOGENOM" id="CLU_078856_0_0_1"/>
<evidence type="ECO:0000256" key="1">
    <source>
        <dbReference type="SAM" id="MobiDB-lite"/>
    </source>
</evidence>
<dbReference type="PANTHER" id="PTHR28040">
    <property type="entry name" value="PYRIDOXAMINE 5'-PHOSPHATE OXIDASE YLR456W HOMOLOG-RELATED"/>
    <property type="match status" value="1"/>
</dbReference>
<name>G2Q5H7_THET4</name>
<dbReference type="KEGG" id="mtm:MYCTH_2123512"/>
<accession>G2Q5H7</accession>
<proteinExistence type="predicted"/>
<dbReference type="PANTHER" id="PTHR28040:SF1">
    <property type="entry name" value="PYRIDOXAMINE 5'-PHOSPHATE OXIDASE YLR456W HOMOLOG-RELATED"/>
    <property type="match status" value="1"/>
</dbReference>
<dbReference type="OMA" id="HPTIIMT"/>
<dbReference type="InParanoid" id="G2Q5H7"/>
<dbReference type="GeneID" id="11505997"/>
<reference evidence="3 4" key="1">
    <citation type="journal article" date="2011" name="Nat. Biotechnol.">
        <title>Comparative genomic analysis of the thermophilic biomass-degrading fungi Myceliophthora thermophila and Thielavia terrestris.</title>
        <authorList>
            <person name="Berka R.M."/>
            <person name="Grigoriev I.V."/>
            <person name="Otillar R."/>
            <person name="Salamov A."/>
            <person name="Grimwood J."/>
            <person name="Reid I."/>
            <person name="Ishmael N."/>
            <person name="John T."/>
            <person name="Darmond C."/>
            <person name="Moisan M.-C."/>
            <person name="Henrissat B."/>
            <person name="Coutinho P.M."/>
            <person name="Lombard V."/>
            <person name="Natvig D.O."/>
            <person name="Lindquist E."/>
            <person name="Schmutz J."/>
            <person name="Lucas S."/>
            <person name="Harris P."/>
            <person name="Powlowski J."/>
            <person name="Bellemare A."/>
            <person name="Taylor D."/>
            <person name="Butler G."/>
            <person name="de Vries R.P."/>
            <person name="Allijn I.E."/>
            <person name="van den Brink J."/>
            <person name="Ushinsky S."/>
            <person name="Storms R."/>
            <person name="Powell A.J."/>
            <person name="Paulsen I.T."/>
            <person name="Elbourne L.D.H."/>
            <person name="Baker S.E."/>
            <person name="Magnuson J."/>
            <person name="LaBoissiere S."/>
            <person name="Clutterbuck A.J."/>
            <person name="Martinez D."/>
            <person name="Wogulis M."/>
            <person name="de Leon A.L."/>
            <person name="Rey M.W."/>
            <person name="Tsang A."/>
        </authorList>
    </citation>
    <scope>NUCLEOTIDE SEQUENCE [LARGE SCALE GENOMIC DNA]</scope>
    <source>
        <strain evidence="4">ATCC 42464 / BCRC 31852 / DSM 1799</strain>
    </source>
</reference>
<sequence>MEQQIPLSHEASAGNTNVRVTTSLPPEVVQCLENARFLHLATCSNNIPHVSLMNYTYLPSSPYSRSPVIIMTTNPASKKMNNLASNPNVSLLVHDCTHAAAPSFARRLSSENAGGTSRSPNREPHSSLAALLFNLNTSAVSSISATINGSARLVERGSDEERYYRQVHLENNTFDSAVDTGAGLFDRGDAAAPPATADGGAEEGRQGGGGNSNGSGAGAGRFAVGDDVRVIVVGIRDVRIADWKGGVTDWVIAAPEGQEAVVNGVP</sequence>
<dbReference type="Gene3D" id="2.30.110.10">
    <property type="entry name" value="Electron Transport, Fmn-binding Protein, Chain A"/>
    <property type="match status" value="1"/>
</dbReference>
<protein>
    <recommendedName>
        <fullName evidence="2">Pyridoxamine 5'-phosphate oxidase N-terminal domain-containing protein</fullName>
    </recommendedName>
</protein>
<feature type="domain" description="Pyridoxamine 5'-phosphate oxidase N-terminal" evidence="2">
    <location>
        <begin position="24"/>
        <end position="164"/>
    </location>
</feature>
<gene>
    <name evidence="3" type="ORF">MYCTH_2123512</name>
</gene>
<dbReference type="STRING" id="573729.G2Q5H7"/>
<evidence type="ECO:0000259" key="2">
    <source>
        <dbReference type="Pfam" id="PF01243"/>
    </source>
</evidence>
<dbReference type="AlphaFoldDB" id="G2Q5H7"/>
<dbReference type="RefSeq" id="XP_003659855.1">
    <property type="nucleotide sequence ID" value="XM_003659807.1"/>
</dbReference>
<feature type="compositionally biased region" description="Low complexity" evidence="1">
    <location>
        <begin position="190"/>
        <end position="199"/>
    </location>
</feature>
<dbReference type="GO" id="GO:0005737">
    <property type="term" value="C:cytoplasm"/>
    <property type="evidence" value="ECO:0007669"/>
    <property type="project" value="TreeGrafter"/>
</dbReference>
<dbReference type="InterPro" id="IPR052841">
    <property type="entry name" value="PMP_oxidase-like"/>
</dbReference>
<feature type="region of interest" description="Disordered" evidence="1">
    <location>
        <begin position="185"/>
        <end position="218"/>
    </location>
</feature>
<feature type="compositionally biased region" description="Gly residues" evidence="1">
    <location>
        <begin position="206"/>
        <end position="218"/>
    </location>
</feature>
<dbReference type="FunCoup" id="G2Q5H7">
    <property type="interactions" value="32"/>
</dbReference>
<dbReference type="InterPro" id="IPR011576">
    <property type="entry name" value="Pyridox_Oxase_N"/>
</dbReference>
<dbReference type="eggNOG" id="ENOG502S00X">
    <property type="taxonomic scope" value="Eukaryota"/>
</dbReference>
<organism evidence="3 4">
    <name type="scientific">Thermothelomyces thermophilus (strain ATCC 42464 / BCRC 31852 / DSM 1799)</name>
    <name type="common">Sporotrichum thermophile</name>
    <dbReference type="NCBI Taxonomy" id="573729"/>
    <lineage>
        <taxon>Eukaryota</taxon>
        <taxon>Fungi</taxon>
        <taxon>Dikarya</taxon>
        <taxon>Ascomycota</taxon>
        <taxon>Pezizomycotina</taxon>
        <taxon>Sordariomycetes</taxon>
        <taxon>Sordariomycetidae</taxon>
        <taxon>Sordariales</taxon>
        <taxon>Chaetomiaceae</taxon>
        <taxon>Thermothelomyces</taxon>
    </lineage>
</organism>
<evidence type="ECO:0000313" key="4">
    <source>
        <dbReference type="Proteomes" id="UP000007322"/>
    </source>
</evidence>
<dbReference type="Pfam" id="PF01243">
    <property type="entry name" value="PNPOx_N"/>
    <property type="match status" value="1"/>
</dbReference>
<evidence type="ECO:0000313" key="3">
    <source>
        <dbReference type="EMBL" id="AEO54610.1"/>
    </source>
</evidence>
<dbReference type="InterPro" id="IPR012349">
    <property type="entry name" value="Split_barrel_FMN-bd"/>
</dbReference>
<dbReference type="GO" id="GO:0005634">
    <property type="term" value="C:nucleus"/>
    <property type="evidence" value="ECO:0007669"/>
    <property type="project" value="TreeGrafter"/>
</dbReference>
<dbReference type="SUPFAM" id="SSF50475">
    <property type="entry name" value="FMN-binding split barrel"/>
    <property type="match status" value="1"/>
</dbReference>